<name>A0A6A4GCV9_9AGAR</name>
<evidence type="ECO:0000313" key="2">
    <source>
        <dbReference type="Proteomes" id="UP000799118"/>
    </source>
</evidence>
<sequence length="122" mass="13503">MAPTAKNSRLLAAADLMFFRYLESLTTANQTHKELASLFLPSTKTSRNRGETVAYRYSEISLPVPITCSSRTSSGSTVLAQETHSLHIDDEAGRLHCLTRNDCLNRCNKVWGPRGIPKITGH</sequence>
<gene>
    <name evidence="1" type="ORF">BT96DRAFT_1009284</name>
</gene>
<keyword evidence="2" id="KW-1185">Reference proteome</keyword>
<proteinExistence type="predicted"/>
<dbReference type="EMBL" id="ML770520">
    <property type="protein sequence ID" value="KAE9383372.1"/>
    <property type="molecule type" value="Genomic_DNA"/>
</dbReference>
<organism evidence="1 2">
    <name type="scientific">Gymnopus androsaceus JB14</name>
    <dbReference type="NCBI Taxonomy" id="1447944"/>
    <lineage>
        <taxon>Eukaryota</taxon>
        <taxon>Fungi</taxon>
        <taxon>Dikarya</taxon>
        <taxon>Basidiomycota</taxon>
        <taxon>Agaricomycotina</taxon>
        <taxon>Agaricomycetes</taxon>
        <taxon>Agaricomycetidae</taxon>
        <taxon>Agaricales</taxon>
        <taxon>Marasmiineae</taxon>
        <taxon>Omphalotaceae</taxon>
        <taxon>Gymnopus</taxon>
    </lineage>
</organism>
<accession>A0A6A4GCV9</accession>
<dbReference type="AlphaFoldDB" id="A0A6A4GCV9"/>
<evidence type="ECO:0000313" key="1">
    <source>
        <dbReference type="EMBL" id="KAE9383372.1"/>
    </source>
</evidence>
<protein>
    <submittedName>
        <fullName evidence="1">Uncharacterized protein</fullName>
    </submittedName>
</protein>
<dbReference type="Proteomes" id="UP000799118">
    <property type="component" value="Unassembled WGS sequence"/>
</dbReference>
<reference evidence="1" key="1">
    <citation type="journal article" date="2019" name="Environ. Microbiol.">
        <title>Fungal ecological strategies reflected in gene transcription - a case study of two litter decomposers.</title>
        <authorList>
            <person name="Barbi F."/>
            <person name="Kohler A."/>
            <person name="Barry K."/>
            <person name="Baskaran P."/>
            <person name="Daum C."/>
            <person name="Fauchery L."/>
            <person name="Ihrmark K."/>
            <person name="Kuo A."/>
            <person name="LaButti K."/>
            <person name="Lipzen A."/>
            <person name="Morin E."/>
            <person name="Grigoriev I.V."/>
            <person name="Henrissat B."/>
            <person name="Lindahl B."/>
            <person name="Martin F."/>
        </authorList>
    </citation>
    <scope>NUCLEOTIDE SEQUENCE</scope>
    <source>
        <strain evidence="1">JB14</strain>
    </source>
</reference>